<evidence type="ECO:0000313" key="2">
    <source>
        <dbReference type="EMBL" id="KAK7025873.1"/>
    </source>
</evidence>
<keyword evidence="3" id="KW-1185">Reference proteome</keyword>
<name>A0AAW0BHZ0_9AGAR</name>
<feature type="compositionally biased region" description="Polar residues" evidence="1">
    <location>
        <begin position="161"/>
        <end position="184"/>
    </location>
</feature>
<dbReference type="AlphaFoldDB" id="A0AAW0BHZ0"/>
<accession>A0AAW0BHZ0</accession>
<protein>
    <submittedName>
        <fullName evidence="2">Uncharacterized protein</fullName>
    </submittedName>
</protein>
<proteinExistence type="predicted"/>
<organism evidence="2 3">
    <name type="scientific">Favolaschia claudopus</name>
    <dbReference type="NCBI Taxonomy" id="2862362"/>
    <lineage>
        <taxon>Eukaryota</taxon>
        <taxon>Fungi</taxon>
        <taxon>Dikarya</taxon>
        <taxon>Basidiomycota</taxon>
        <taxon>Agaricomycotina</taxon>
        <taxon>Agaricomycetes</taxon>
        <taxon>Agaricomycetidae</taxon>
        <taxon>Agaricales</taxon>
        <taxon>Marasmiineae</taxon>
        <taxon>Mycenaceae</taxon>
        <taxon>Favolaschia</taxon>
    </lineage>
</organism>
<feature type="region of interest" description="Disordered" evidence="1">
    <location>
        <begin position="663"/>
        <end position="723"/>
    </location>
</feature>
<reference evidence="2 3" key="1">
    <citation type="journal article" date="2024" name="J Genomics">
        <title>Draft genome sequencing and assembly of Favolaschia claudopus CIRM-BRFM 2984 isolated from oak limbs.</title>
        <authorList>
            <person name="Navarro D."/>
            <person name="Drula E."/>
            <person name="Chaduli D."/>
            <person name="Cazenave R."/>
            <person name="Ahrendt S."/>
            <person name="Wang J."/>
            <person name="Lipzen A."/>
            <person name="Daum C."/>
            <person name="Barry K."/>
            <person name="Grigoriev I.V."/>
            <person name="Favel A."/>
            <person name="Rosso M.N."/>
            <person name="Martin F."/>
        </authorList>
    </citation>
    <scope>NUCLEOTIDE SEQUENCE [LARGE SCALE GENOMIC DNA]</scope>
    <source>
        <strain evidence="2 3">CIRM-BRFM 2984</strain>
    </source>
</reference>
<evidence type="ECO:0000313" key="3">
    <source>
        <dbReference type="Proteomes" id="UP001362999"/>
    </source>
</evidence>
<sequence>MTSLAPPTTVIKQYAVQLPSPQYNDGGEARPLALGSTNRVARPTIANVCRPHFDTKSLGEGLQREMVSPSPLVFFFSLPTASSPPSSLSSSTRKECRRLSPFFVSADDDGEARVRPTTLFEPGPPHGASPHPLVVEDLNTFDDVLRDCINRRRQLHCRLNNLSPPFSEQQPRSDNRGGQTSLQATPRVKEPASNIAHRHLCKLTPAPKSGQVPAHVVVRASNNLRRRSGVNLLASKDSRHPRCKYPLTWNPVHVLTRVQAILLNDWLCFCLGADITVHLPEDALKECQQLFLHVLYLRYQHNGQRNGDREAKKLLDEAQMESFHRYVEHLDLDVNIPADYSWEADMEAEAEESSEDLDPDYVPDQEVVAYGEEPPKFVEHPPPPSNFPHHLHTPSAVDEESELLARASAWALNICRFFFPPLSLQKEHDSRPIVDNLVQMRAVESSVYKSDAFKDAQSNLFALMRRVARPGNPLETIRQDVEQSFRFHDWKIAYAELICDWVEPTVSAAEYEKSLSFMRPNPSYKFTIDDAGDFLQFILDHPETQPWSFNPMAVYLFMSLQCFQANCSLWLVPALRQLNYTHIDGWNPVKVYQMIRYRRLYTIIRETSEHRRFLRDLDNELYRPSPRDLSNNSVDCDLDSEFDSTTSAISDSEDDISDFDAAATSHAHQPRLAAGGRLTRSQRRKAYTRVNKQAERRGQRGHVGRRVKQEVMGTPGPQLAPHS</sequence>
<dbReference type="EMBL" id="JAWWNJ010000033">
    <property type="protein sequence ID" value="KAK7025873.1"/>
    <property type="molecule type" value="Genomic_DNA"/>
</dbReference>
<comment type="caution">
    <text evidence="2">The sequence shown here is derived from an EMBL/GenBank/DDBJ whole genome shotgun (WGS) entry which is preliminary data.</text>
</comment>
<gene>
    <name evidence="2" type="ORF">R3P38DRAFT_3193503</name>
</gene>
<feature type="region of interest" description="Disordered" evidence="1">
    <location>
        <begin position="161"/>
        <end position="189"/>
    </location>
</feature>
<dbReference type="Proteomes" id="UP001362999">
    <property type="component" value="Unassembled WGS sequence"/>
</dbReference>
<evidence type="ECO:0000256" key="1">
    <source>
        <dbReference type="SAM" id="MobiDB-lite"/>
    </source>
</evidence>